<dbReference type="InterPro" id="IPR052044">
    <property type="entry name" value="PKS_Associated_Protein"/>
</dbReference>
<accession>A0A6N8HCL7</accession>
<sequence length="119" mass="13661">MKTVNLKEKFDSFTEYWNPKIVGELNGQLVKVAKFKDEFVMHKHDNEDEMFLVMEGKLLMELDDKTLEINAGEFVVIPKGTNHKPVAVGEVKVMLFEPNTTLNTGNTENDFTVKNLDRI</sequence>
<evidence type="ECO:0000259" key="1">
    <source>
        <dbReference type="Pfam" id="PF07883"/>
    </source>
</evidence>
<dbReference type="Proteomes" id="UP000433945">
    <property type="component" value="Unassembled WGS sequence"/>
</dbReference>
<reference evidence="2 3" key="1">
    <citation type="submission" date="2019-12" db="EMBL/GenBank/DDBJ databases">
        <authorList>
            <person name="Sun J.-Q."/>
        </authorList>
    </citation>
    <scope>NUCLEOTIDE SEQUENCE [LARGE SCALE GENOMIC DNA]</scope>
    <source>
        <strain evidence="2 3">JCM 17928</strain>
    </source>
</reference>
<dbReference type="Gene3D" id="2.60.120.10">
    <property type="entry name" value="Jelly Rolls"/>
    <property type="match status" value="1"/>
</dbReference>
<dbReference type="SUPFAM" id="SSF51182">
    <property type="entry name" value="RmlC-like cupins"/>
    <property type="match status" value="1"/>
</dbReference>
<dbReference type="CDD" id="cd02226">
    <property type="entry name" value="cupin_YdbB-like"/>
    <property type="match status" value="1"/>
</dbReference>
<dbReference type="PANTHER" id="PTHR36114:SF1">
    <property type="entry name" value="16.7 KDA PROTEIN IN WHIE LOCUS"/>
    <property type="match status" value="1"/>
</dbReference>
<dbReference type="InterPro" id="IPR013096">
    <property type="entry name" value="Cupin_2"/>
</dbReference>
<name>A0A6N8HCL7_9FLAO</name>
<proteinExistence type="predicted"/>
<comment type="caution">
    <text evidence="2">The sequence shown here is derived from an EMBL/GenBank/DDBJ whole genome shotgun (WGS) entry which is preliminary data.</text>
</comment>
<dbReference type="InterPro" id="IPR014710">
    <property type="entry name" value="RmlC-like_jellyroll"/>
</dbReference>
<feature type="domain" description="Cupin type-2" evidence="1">
    <location>
        <begin position="36"/>
        <end position="95"/>
    </location>
</feature>
<dbReference type="InterPro" id="IPR011051">
    <property type="entry name" value="RmlC_Cupin_sf"/>
</dbReference>
<organism evidence="2 3">
    <name type="scientific">Flavobacterium rakeshii</name>
    <dbReference type="NCBI Taxonomy" id="1038845"/>
    <lineage>
        <taxon>Bacteria</taxon>
        <taxon>Pseudomonadati</taxon>
        <taxon>Bacteroidota</taxon>
        <taxon>Flavobacteriia</taxon>
        <taxon>Flavobacteriales</taxon>
        <taxon>Flavobacteriaceae</taxon>
        <taxon>Flavobacterium</taxon>
    </lineage>
</organism>
<keyword evidence="3" id="KW-1185">Reference proteome</keyword>
<dbReference type="PANTHER" id="PTHR36114">
    <property type="entry name" value="16.7 KDA PROTEIN IN WHIE LOCUS"/>
    <property type="match status" value="1"/>
</dbReference>
<evidence type="ECO:0000313" key="3">
    <source>
        <dbReference type="Proteomes" id="UP000433945"/>
    </source>
</evidence>
<evidence type="ECO:0000313" key="2">
    <source>
        <dbReference type="EMBL" id="MUV04221.1"/>
    </source>
</evidence>
<dbReference type="Pfam" id="PF07883">
    <property type="entry name" value="Cupin_2"/>
    <property type="match status" value="1"/>
</dbReference>
<gene>
    <name evidence="2" type="ORF">GN157_10915</name>
</gene>
<dbReference type="AlphaFoldDB" id="A0A6N8HCL7"/>
<protein>
    <submittedName>
        <fullName evidence="2">Cupin domain-containing protein</fullName>
    </submittedName>
</protein>
<dbReference type="EMBL" id="WOWP01000037">
    <property type="protein sequence ID" value="MUV04221.1"/>
    <property type="molecule type" value="Genomic_DNA"/>
</dbReference>